<dbReference type="InterPro" id="IPR003661">
    <property type="entry name" value="HisK_dim/P_dom"/>
</dbReference>
<evidence type="ECO:0000256" key="10">
    <source>
        <dbReference type="ARBA" id="ARBA00023136"/>
    </source>
</evidence>
<dbReference type="InterPro" id="IPR004358">
    <property type="entry name" value="Sig_transdc_His_kin-like_C"/>
</dbReference>
<evidence type="ECO:0000256" key="4">
    <source>
        <dbReference type="ARBA" id="ARBA00022553"/>
    </source>
</evidence>
<evidence type="ECO:0000313" key="15">
    <source>
        <dbReference type="EMBL" id="THF65192.1"/>
    </source>
</evidence>
<reference evidence="15 16" key="1">
    <citation type="submission" date="2019-04" db="EMBL/GenBank/DDBJ databases">
        <title>Azoarcus rhizosphaerae sp. nov. isolated from rhizosphere of Ficus religiosa.</title>
        <authorList>
            <person name="Lin S.-Y."/>
            <person name="Hameed A."/>
            <person name="Hsu Y.-H."/>
            <person name="Young C.-C."/>
        </authorList>
    </citation>
    <scope>NUCLEOTIDE SEQUENCE [LARGE SCALE GENOMIC DNA]</scope>
    <source>
        <strain evidence="15 16">CC-YHH848</strain>
    </source>
</reference>
<dbReference type="CDD" id="cd00075">
    <property type="entry name" value="HATPase"/>
    <property type="match status" value="1"/>
</dbReference>
<dbReference type="Pfam" id="PF00512">
    <property type="entry name" value="HisKA"/>
    <property type="match status" value="1"/>
</dbReference>
<keyword evidence="5" id="KW-0808">Transferase</keyword>
<comment type="catalytic activity">
    <reaction evidence="1">
        <text>ATP + protein L-histidine = ADP + protein N-phospho-L-histidine.</text>
        <dbReference type="EC" id="2.7.13.3"/>
    </reaction>
</comment>
<dbReference type="Gene3D" id="1.10.287.130">
    <property type="match status" value="1"/>
</dbReference>
<evidence type="ECO:0000259" key="13">
    <source>
        <dbReference type="PROSITE" id="PS50109"/>
    </source>
</evidence>
<dbReference type="Pfam" id="PF00672">
    <property type="entry name" value="HAMP"/>
    <property type="match status" value="1"/>
</dbReference>
<dbReference type="RefSeq" id="WP_136383085.1">
    <property type="nucleotide sequence ID" value="NZ_SSOD01000001.1"/>
</dbReference>
<dbReference type="PROSITE" id="PS50109">
    <property type="entry name" value="HIS_KIN"/>
    <property type="match status" value="1"/>
</dbReference>
<name>A0A4V3WC04_9RHOO</name>
<dbReference type="SUPFAM" id="SSF55874">
    <property type="entry name" value="ATPase domain of HSP90 chaperone/DNA topoisomerase II/histidine kinase"/>
    <property type="match status" value="1"/>
</dbReference>
<comment type="caution">
    <text evidence="15">The sequence shown here is derived from an EMBL/GenBank/DDBJ whole genome shotgun (WGS) entry which is preliminary data.</text>
</comment>
<dbReference type="PRINTS" id="PR00344">
    <property type="entry name" value="BCTRLSENSOR"/>
</dbReference>
<dbReference type="CDD" id="cd06225">
    <property type="entry name" value="HAMP"/>
    <property type="match status" value="1"/>
</dbReference>
<keyword evidence="9" id="KW-0902">Two-component regulatory system</keyword>
<dbReference type="Gene3D" id="3.30.565.10">
    <property type="entry name" value="Histidine kinase-like ATPase, C-terminal domain"/>
    <property type="match status" value="1"/>
</dbReference>
<feature type="domain" description="HAMP" evidence="14">
    <location>
        <begin position="95"/>
        <end position="150"/>
    </location>
</feature>
<dbReference type="InterPro" id="IPR003594">
    <property type="entry name" value="HATPase_dom"/>
</dbReference>
<dbReference type="SUPFAM" id="SSF47384">
    <property type="entry name" value="Homodimeric domain of signal transducing histidine kinase"/>
    <property type="match status" value="1"/>
</dbReference>
<keyword evidence="16" id="KW-1185">Reference proteome</keyword>
<keyword evidence="8 12" id="KW-1133">Transmembrane helix</keyword>
<dbReference type="AlphaFoldDB" id="A0A4V3WC04"/>
<evidence type="ECO:0000259" key="14">
    <source>
        <dbReference type="PROSITE" id="PS50885"/>
    </source>
</evidence>
<dbReference type="SMART" id="SM00387">
    <property type="entry name" value="HATPase_c"/>
    <property type="match status" value="1"/>
</dbReference>
<keyword evidence="6 12" id="KW-0812">Transmembrane</keyword>
<keyword evidence="7" id="KW-0418">Kinase</keyword>
<dbReference type="SMART" id="SM00304">
    <property type="entry name" value="HAMP"/>
    <property type="match status" value="1"/>
</dbReference>
<dbReference type="InterPro" id="IPR036890">
    <property type="entry name" value="HATPase_C_sf"/>
</dbReference>
<evidence type="ECO:0000256" key="6">
    <source>
        <dbReference type="ARBA" id="ARBA00022692"/>
    </source>
</evidence>
<keyword evidence="4" id="KW-0597">Phosphoprotein</keyword>
<dbReference type="PANTHER" id="PTHR45436:SF15">
    <property type="entry name" value="SENSOR HISTIDINE KINASE CUSS"/>
    <property type="match status" value="1"/>
</dbReference>
<dbReference type="Proteomes" id="UP000307956">
    <property type="component" value="Unassembled WGS sequence"/>
</dbReference>
<evidence type="ECO:0000256" key="3">
    <source>
        <dbReference type="ARBA" id="ARBA00012438"/>
    </source>
</evidence>
<feature type="domain" description="Histidine kinase" evidence="13">
    <location>
        <begin position="158"/>
        <end position="368"/>
    </location>
</feature>
<dbReference type="InterPro" id="IPR005467">
    <property type="entry name" value="His_kinase_dom"/>
</dbReference>
<organism evidence="15 16">
    <name type="scientific">Pseudothauera rhizosphaerae</name>
    <dbReference type="NCBI Taxonomy" id="2565932"/>
    <lineage>
        <taxon>Bacteria</taxon>
        <taxon>Pseudomonadati</taxon>
        <taxon>Pseudomonadota</taxon>
        <taxon>Betaproteobacteria</taxon>
        <taxon>Rhodocyclales</taxon>
        <taxon>Zoogloeaceae</taxon>
        <taxon>Pseudothauera</taxon>
    </lineage>
</organism>
<dbReference type="SUPFAM" id="SSF158472">
    <property type="entry name" value="HAMP domain-like"/>
    <property type="match status" value="1"/>
</dbReference>
<evidence type="ECO:0000256" key="9">
    <source>
        <dbReference type="ARBA" id="ARBA00023012"/>
    </source>
</evidence>
<evidence type="ECO:0000256" key="5">
    <source>
        <dbReference type="ARBA" id="ARBA00022679"/>
    </source>
</evidence>
<evidence type="ECO:0000256" key="2">
    <source>
        <dbReference type="ARBA" id="ARBA00004141"/>
    </source>
</evidence>
<dbReference type="Gene3D" id="1.10.8.500">
    <property type="entry name" value="HAMP domain in histidine kinase"/>
    <property type="match status" value="1"/>
</dbReference>
<dbReference type="InterPro" id="IPR003660">
    <property type="entry name" value="HAMP_dom"/>
</dbReference>
<evidence type="ECO:0000313" key="16">
    <source>
        <dbReference type="Proteomes" id="UP000307956"/>
    </source>
</evidence>
<feature type="transmembrane region" description="Helical" evidence="12">
    <location>
        <begin position="76"/>
        <end position="98"/>
    </location>
</feature>
<feature type="region of interest" description="Disordered" evidence="11">
    <location>
        <begin position="39"/>
        <end position="61"/>
    </location>
</feature>
<keyword evidence="10 12" id="KW-0472">Membrane</keyword>
<dbReference type="PANTHER" id="PTHR45436">
    <property type="entry name" value="SENSOR HISTIDINE KINASE YKOH"/>
    <property type="match status" value="1"/>
</dbReference>
<protein>
    <recommendedName>
        <fullName evidence="3">histidine kinase</fullName>
        <ecNumber evidence="3">2.7.13.3</ecNumber>
    </recommendedName>
</protein>
<dbReference type="EMBL" id="SSOD01000001">
    <property type="protein sequence ID" value="THF65192.1"/>
    <property type="molecule type" value="Genomic_DNA"/>
</dbReference>
<gene>
    <name evidence="15" type="ORF">E6O51_00910</name>
</gene>
<dbReference type="PROSITE" id="PS50885">
    <property type="entry name" value="HAMP"/>
    <property type="match status" value="1"/>
</dbReference>
<evidence type="ECO:0000256" key="8">
    <source>
        <dbReference type="ARBA" id="ARBA00022989"/>
    </source>
</evidence>
<dbReference type="GO" id="GO:0000155">
    <property type="term" value="F:phosphorelay sensor kinase activity"/>
    <property type="evidence" value="ECO:0007669"/>
    <property type="project" value="InterPro"/>
</dbReference>
<dbReference type="SMART" id="SM00388">
    <property type="entry name" value="HisKA"/>
    <property type="match status" value="1"/>
</dbReference>
<dbReference type="CDD" id="cd00082">
    <property type="entry name" value="HisKA"/>
    <property type="match status" value="1"/>
</dbReference>
<sequence>MGRLFWKFFFFFWLAQLITSAGVGVTVWLLRPEGDGPRPVFQPPPPGGFGVPGEHAGPPPPPPMAPMRLPPWVPPLMPLTAGSVVSLLFAALLAWYFARPIRKLRGAFEAVAGGRLETRIGASLANRHDELASLGLDFDRMAERLQSLLDSRQRLLHDVSHELRSPLARLQAAADLVRQRPERGESFVDRVERETVRMDRLVGELLTLARLDAGMAEGLGGRVDLAELIARIAEDARLEGQPRHCAVDTAVDEPLWVTGHRDLLHRMLENVVRNALRHSPDGCHIRIEAHADAARRAVLIGIADEGPGVAEGDLERIFQPFQRGAAGGGHGLGLAIVRRVAEAHGGSVQAANRPGGGLVVSITLPALS</sequence>
<evidence type="ECO:0000256" key="12">
    <source>
        <dbReference type="SAM" id="Phobius"/>
    </source>
</evidence>
<dbReference type="GO" id="GO:0005886">
    <property type="term" value="C:plasma membrane"/>
    <property type="evidence" value="ECO:0007669"/>
    <property type="project" value="TreeGrafter"/>
</dbReference>
<comment type="subcellular location">
    <subcellularLocation>
        <location evidence="2">Membrane</location>
        <topology evidence="2">Multi-pass membrane protein</topology>
    </subcellularLocation>
</comment>
<evidence type="ECO:0000256" key="1">
    <source>
        <dbReference type="ARBA" id="ARBA00000085"/>
    </source>
</evidence>
<evidence type="ECO:0000256" key="11">
    <source>
        <dbReference type="SAM" id="MobiDB-lite"/>
    </source>
</evidence>
<dbReference type="InterPro" id="IPR050428">
    <property type="entry name" value="TCS_sensor_his_kinase"/>
</dbReference>
<accession>A0A4V3WC04</accession>
<proteinExistence type="predicted"/>
<dbReference type="EC" id="2.7.13.3" evidence="3"/>
<dbReference type="Pfam" id="PF02518">
    <property type="entry name" value="HATPase_c"/>
    <property type="match status" value="1"/>
</dbReference>
<evidence type="ECO:0000256" key="7">
    <source>
        <dbReference type="ARBA" id="ARBA00022777"/>
    </source>
</evidence>
<dbReference type="OrthoDB" id="9804645at2"/>
<dbReference type="InterPro" id="IPR036097">
    <property type="entry name" value="HisK_dim/P_sf"/>
</dbReference>